<gene>
    <name evidence="2" type="ORF">B0H16DRAFT_66002</name>
</gene>
<sequence>MYHSRAPSPPDEDTADSLLVSETTLRMADKAKKPSFTTSKTLRTCSAILHSALIVVFVILLVTWAKGLEHRFTVPLKHEKLVSSLITATTTAFGTIHSAVLVFVSQSLSMRRSLQVDQYLTATHDTTAAWAGLGASLLYLWRQNTTPSRASRIGVLPVTLYLATILALDITASSLFSLVAFNTTQIYVATTQSLPAYNGSSNASAFGEMEIYADGSLYFLPSVLESTTISLGLQEGTLYDVLDTTSAAAGNATVKATGFEVTCGYVVDTPDFSVPTGGGARRNIAQFHSSANYWTDDNSTYKIFLTGNTDPLGRYLHFSP</sequence>
<keyword evidence="1" id="KW-0812">Transmembrane</keyword>
<organism evidence="2 3">
    <name type="scientific">Mycena metata</name>
    <dbReference type="NCBI Taxonomy" id="1033252"/>
    <lineage>
        <taxon>Eukaryota</taxon>
        <taxon>Fungi</taxon>
        <taxon>Dikarya</taxon>
        <taxon>Basidiomycota</taxon>
        <taxon>Agaricomycotina</taxon>
        <taxon>Agaricomycetes</taxon>
        <taxon>Agaricomycetidae</taxon>
        <taxon>Agaricales</taxon>
        <taxon>Marasmiineae</taxon>
        <taxon>Mycenaceae</taxon>
        <taxon>Mycena</taxon>
    </lineage>
</organism>
<accession>A0AAD7MYY1</accession>
<dbReference type="Proteomes" id="UP001215598">
    <property type="component" value="Unassembled WGS sequence"/>
</dbReference>
<feature type="transmembrane region" description="Helical" evidence="1">
    <location>
        <begin position="158"/>
        <end position="181"/>
    </location>
</feature>
<feature type="transmembrane region" description="Helical" evidence="1">
    <location>
        <begin position="85"/>
        <end position="104"/>
    </location>
</feature>
<proteinExistence type="predicted"/>
<dbReference type="AlphaFoldDB" id="A0AAD7MYY1"/>
<protein>
    <submittedName>
        <fullName evidence="2">Uncharacterized protein</fullName>
    </submittedName>
</protein>
<comment type="caution">
    <text evidence="2">The sequence shown here is derived from an EMBL/GenBank/DDBJ whole genome shotgun (WGS) entry which is preliminary data.</text>
</comment>
<evidence type="ECO:0000313" key="2">
    <source>
        <dbReference type="EMBL" id="KAJ7739155.1"/>
    </source>
</evidence>
<dbReference type="EMBL" id="JARKIB010000108">
    <property type="protein sequence ID" value="KAJ7739155.1"/>
    <property type="molecule type" value="Genomic_DNA"/>
</dbReference>
<keyword evidence="1" id="KW-0472">Membrane</keyword>
<name>A0AAD7MYY1_9AGAR</name>
<keyword evidence="1" id="KW-1133">Transmembrane helix</keyword>
<keyword evidence="3" id="KW-1185">Reference proteome</keyword>
<feature type="transmembrane region" description="Helical" evidence="1">
    <location>
        <begin position="47"/>
        <end position="65"/>
    </location>
</feature>
<evidence type="ECO:0000313" key="3">
    <source>
        <dbReference type="Proteomes" id="UP001215598"/>
    </source>
</evidence>
<reference evidence="2" key="1">
    <citation type="submission" date="2023-03" db="EMBL/GenBank/DDBJ databases">
        <title>Massive genome expansion in bonnet fungi (Mycena s.s.) driven by repeated elements and novel gene families across ecological guilds.</title>
        <authorList>
            <consortium name="Lawrence Berkeley National Laboratory"/>
            <person name="Harder C.B."/>
            <person name="Miyauchi S."/>
            <person name="Viragh M."/>
            <person name="Kuo A."/>
            <person name="Thoen E."/>
            <person name="Andreopoulos B."/>
            <person name="Lu D."/>
            <person name="Skrede I."/>
            <person name="Drula E."/>
            <person name="Henrissat B."/>
            <person name="Morin E."/>
            <person name="Kohler A."/>
            <person name="Barry K."/>
            <person name="LaButti K."/>
            <person name="Morin E."/>
            <person name="Salamov A."/>
            <person name="Lipzen A."/>
            <person name="Mereny Z."/>
            <person name="Hegedus B."/>
            <person name="Baldrian P."/>
            <person name="Stursova M."/>
            <person name="Weitz H."/>
            <person name="Taylor A."/>
            <person name="Grigoriev I.V."/>
            <person name="Nagy L.G."/>
            <person name="Martin F."/>
            <person name="Kauserud H."/>
        </authorList>
    </citation>
    <scope>NUCLEOTIDE SEQUENCE</scope>
    <source>
        <strain evidence="2">CBHHK182m</strain>
    </source>
</reference>
<evidence type="ECO:0000256" key="1">
    <source>
        <dbReference type="SAM" id="Phobius"/>
    </source>
</evidence>